<dbReference type="Pfam" id="PF00723">
    <property type="entry name" value="Glyco_hydro_15"/>
    <property type="match status" value="1"/>
</dbReference>
<dbReference type="PANTHER" id="PTHR31616:SF0">
    <property type="entry name" value="GLUCAN 1,4-ALPHA-GLUCOSIDASE"/>
    <property type="match status" value="1"/>
</dbReference>
<dbReference type="InterPro" id="IPR008928">
    <property type="entry name" value="6-hairpin_glycosidase_sf"/>
</dbReference>
<name>A0AAP3EUS3_MICLU</name>
<dbReference type="GO" id="GO:0004553">
    <property type="term" value="F:hydrolase activity, hydrolyzing O-glycosyl compounds"/>
    <property type="evidence" value="ECO:0007669"/>
    <property type="project" value="TreeGrafter"/>
</dbReference>
<gene>
    <name evidence="3" type="ORF">M3A82_008525</name>
</gene>
<comment type="caution">
    <text evidence="3">The sequence shown here is derived from an EMBL/GenBank/DDBJ whole genome shotgun (WGS) entry which is preliminary data.</text>
</comment>
<keyword evidence="3" id="KW-0378">Hydrolase</keyword>
<feature type="domain" description="Trehalase-like N-terminal" evidence="2">
    <location>
        <begin position="4"/>
        <end position="99"/>
    </location>
</feature>
<dbReference type="InterPro" id="IPR045582">
    <property type="entry name" value="Trehalase-like_N"/>
</dbReference>
<dbReference type="AlphaFoldDB" id="A0AAP3EUS3"/>
<dbReference type="EMBL" id="JALXKZ020000020">
    <property type="protein sequence ID" value="MCV7629380.1"/>
    <property type="molecule type" value="Genomic_DNA"/>
</dbReference>
<dbReference type="InterPro" id="IPR011613">
    <property type="entry name" value="GH15-like"/>
</dbReference>
<dbReference type="Proteomes" id="UP001205867">
    <property type="component" value="Unassembled WGS sequence"/>
</dbReference>
<sequence>MSAQPRIDDHAFLSHQLSGALVSREGAITWLCLPRFDSASVFTSLLGTREHGEWSLGIEDGEVAERAYLPGTLVLRTLWRSPSGEAEVLDFMPLMDADGVGDTLGNDGGPDGTGASEAAPRADVMRLVRCIAGRVRVTQSVFARLDYGEVEPWVSRQEDADGESFLAVVAGGDALAVHGPDLEPVDGHHEGTTELVAGESAQWCLTWYPAWGMAPSAPRAGDVLEATVRSWRGWLEESTREAPQADDPLADRVQRSLLVLKGLTHRATGGIVAAPTMSLPEDIGGVRNWDYRYVWLRDTALALEALLAHGHVEGATAWRDWLLRAIAGEPHEVQVMYTLSGERHMPERELEHLPGHADSRPVVVGNGAADQWQADVIGTVMMALCALRDAGVPEDEWSWPLQKRLVERVVAHREDPDHGLWEMRGEPAFFTHGRVKMWAALDRALHAVATHGVPATEAETAAWERYRDELREEILTRGVHADGHFTQTYGSDAVDASLLQIPHTGFLPPDDPRMLATVRRIEEELVTDTGLVLRYRPDGSDGLPGEEAPFLACAFWLVEQYARTGRLDDADALMERLDACANDLDLMAEEYDDGQDRMAGNFPQAFSHLALLRAADALAQVRAAGGAGEAGD</sequence>
<reference evidence="3" key="1">
    <citation type="submission" date="2023-06" db="EMBL/GenBank/DDBJ databases">
        <title>lsaBGC provides a comprehensive framework for evolutionary analysis of biosynthetic gene clusters within focal taxa.</title>
        <authorList>
            <person name="Salamzade R."/>
            <person name="Sandstrom S."/>
            <person name="Kalan L.R."/>
        </authorList>
    </citation>
    <scope>NUCLEOTIDE SEQUENCE</scope>
    <source>
        <strain evidence="3">P3-SID899</strain>
    </source>
</reference>
<dbReference type="GO" id="GO:0005975">
    <property type="term" value="P:carbohydrate metabolic process"/>
    <property type="evidence" value="ECO:0007669"/>
    <property type="project" value="InterPro"/>
</dbReference>
<dbReference type="Gene3D" id="1.50.10.10">
    <property type="match status" value="1"/>
</dbReference>
<accession>A0AAP3EUS3</accession>
<dbReference type="Pfam" id="PF19291">
    <property type="entry name" value="TREH_N"/>
    <property type="match status" value="1"/>
</dbReference>
<evidence type="ECO:0000259" key="2">
    <source>
        <dbReference type="Pfam" id="PF19291"/>
    </source>
</evidence>
<evidence type="ECO:0000313" key="4">
    <source>
        <dbReference type="Proteomes" id="UP001205867"/>
    </source>
</evidence>
<proteinExistence type="predicted"/>
<dbReference type="PANTHER" id="PTHR31616">
    <property type="entry name" value="TREHALASE"/>
    <property type="match status" value="1"/>
</dbReference>
<dbReference type="SUPFAM" id="SSF48208">
    <property type="entry name" value="Six-hairpin glycosidases"/>
    <property type="match status" value="1"/>
</dbReference>
<protein>
    <submittedName>
        <fullName evidence="3">Glycoside hydrolase family 15 protein</fullName>
    </submittedName>
</protein>
<feature type="domain" description="GH15-like" evidence="1">
    <location>
        <begin position="251"/>
        <end position="615"/>
    </location>
</feature>
<evidence type="ECO:0000313" key="3">
    <source>
        <dbReference type="EMBL" id="MCV7629380.1"/>
    </source>
</evidence>
<evidence type="ECO:0000259" key="1">
    <source>
        <dbReference type="Pfam" id="PF00723"/>
    </source>
</evidence>
<dbReference type="InterPro" id="IPR012341">
    <property type="entry name" value="6hp_glycosidase-like_sf"/>
</dbReference>
<organism evidence="3 4">
    <name type="scientific">Micrococcus luteus</name>
    <name type="common">Micrococcus lysodeikticus</name>
    <dbReference type="NCBI Taxonomy" id="1270"/>
    <lineage>
        <taxon>Bacteria</taxon>
        <taxon>Bacillati</taxon>
        <taxon>Actinomycetota</taxon>
        <taxon>Actinomycetes</taxon>
        <taxon>Micrococcales</taxon>
        <taxon>Micrococcaceae</taxon>
        <taxon>Micrococcus</taxon>
    </lineage>
</organism>